<proteinExistence type="predicted"/>
<name>A0A0D0A4I5_9AGAM</name>
<dbReference type="Proteomes" id="UP000054485">
    <property type="component" value="Unassembled WGS sequence"/>
</dbReference>
<gene>
    <name evidence="1" type="ORF">CY34DRAFT_94245</name>
</gene>
<dbReference type="OrthoDB" id="2205812at2759"/>
<dbReference type="STRING" id="930992.A0A0D0A4I5"/>
<evidence type="ECO:0000313" key="1">
    <source>
        <dbReference type="EMBL" id="KIK36516.1"/>
    </source>
</evidence>
<dbReference type="AlphaFoldDB" id="A0A0D0A4I5"/>
<dbReference type="EMBL" id="KN835523">
    <property type="protein sequence ID" value="KIK36516.1"/>
    <property type="molecule type" value="Genomic_DNA"/>
</dbReference>
<organism evidence="1 2">
    <name type="scientific">Suillus luteus UH-Slu-Lm8-n1</name>
    <dbReference type="NCBI Taxonomy" id="930992"/>
    <lineage>
        <taxon>Eukaryota</taxon>
        <taxon>Fungi</taxon>
        <taxon>Dikarya</taxon>
        <taxon>Basidiomycota</taxon>
        <taxon>Agaricomycotina</taxon>
        <taxon>Agaricomycetes</taxon>
        <taxon>Agaricomycetidae</taxon>
        <taxon>Boletales</taxon>
        <taxon>Suillineae</taxon>
        <taxon>Suillaceae</taxon>
        <taxon>Suillus</taxon>
    </lineage>
</organism>
<dbReference type="HOGENOM" id="CLU_077575_1_0_1"/>
<protein>
    <submittedName>
        <fullName evidence="1">Uncharacterized protein</fullName>
    </submittedName>
</protein>
<evidence type="ECO:0000313" key="2">
    <source>
        <dbReference type="Proteomes" id="UP000054485"/>
    </source>
</evidence>
<reference evidence="2" key="2">
    <citation type="submission" date="2015-01" db="EMBL/GenBank/DDBJ databases">
        <title>Evolutionary Origins and Diversification of the Mycorrhizal Mutualists.</title>
        <authorList>
            <consortium name="DOE Joint Genome Institute"/>
            <consortium name="Mycorrhizal Genomics Consortium"/>
            <person name="Kohler A."/>
            <person name="Kuo A."/>
            <person name="Nagy L.G."/>
            <person name="Floudas D."/>
            <person name="Copeland A."/>
            <person name="Barry K.W."/>
            <person name="Cichocki N."/>
            <person name="Veneault-Fourrey C."/>
            <person name="LaButti K."/>
            <person name="Lindquist E.A."/>
            <person name="Lipzen A."/>
            <person name="Lundell T."/>
            <person name="Morin E."/>
            <person name="Murat C."/>
            <person name="Riley R."/>
            <person name="Ohm R."/>
            <person name="Sun H."/>
            <person name="Tunlid A."/>
            <person name="Henrissat B."/>
            <person name="Grigoriev I.V."/>
            <person name="Hibbett D.S."/>
            <person name="Martin F."/>
        </authorList>
    </citation>
    <scope>NUCLEOTIDE SEQUENCE [LARGE SCALE GENOMIC DNA]</scope>
    <source>
        <strain evidence="2">UH-Slu-Lm8-n1</strain>
    </source>
</reference>
<keyword evidence="2" id="KW-1185">Reference proteome</keyword>
<reference evidence="1 2" key="1">
    <citation type="submission" date="2014-04" db="EMBL/GenBank/DDBJ databases">
        <authorList>
            <consortium name="DOE Joint Genome Institute"/>
            <person name="Kuo A."/>
            <person name="Ruytinx J."/>
            <person name="Rineau F."/>
            <person name="Colpaert J."/>
            <person name="Kohler A."/>
            <person name="Nagy L.G."/>
            <person name="Floudas D."/>
            <person name="Copeland A."/>
            <person name="Barry K.W."/>
            <person name="Cichocki N."/>
            <person name="Veneault-Fourrey C."/>
            <person name="LaButti K."/>
            <person name="Lindquist E.A."/>
            <person name="Lipzen A."/>
            <person name="Lundell T."/>
            <person name="Morin E."/>
            <person name="Murat C."/>
            <person name="Sun H."/>
            <person name="Tunlid A."/>
            <person name="Henrissat B."/>
            <person name="Grigoriev I.V."/>
            <person name="Hibbett D.S."/>
            <person name="Martin F."/>
            <person name="Nordberg H.P."/>
            <person name="Cantor M.N."/>
            <person name="Hua S.X."/>
        </authorList>
    </citation>
    <scope>NUCLEOTIDE SEQUENCE [LARGE SCALE GENOMIC DNA]</scope>
    <source>
        <strain evidence="1 2">UH-Slu-Lm8-n1</strain>
    </source>
</reference>
<dbReference type="InParanoid" id="A0A0D0A4I5"/>
<accession>A0A0D0A4I5</accession>
<sequence length="147" mass="16776">MRIYPGAKFNLEKTEIIPIGTKTHRDRVIQTRKPNRLEPPLNDNIRIVPDGHPVRSLGAWIGNKTDNTTPWEPVLNNINTALKRWKNGHPTLDGKKLIIQMIVGGMTQFLTKAQGMPKNIETALTKIIWGFIWDNVRTPPINLEQLQ</sequence>